<dbReference type="EMBL" id="BQNB010013308">
    <property type="protein sequence ID" value="GJT14384.1"/>
    <property type="molecule type" value="Genomic_DNA"/>
</dbReference>
<gene>
    <name evidence="1" type="ORF">Tco_0861426</name>
</gene>
<evidence type="ECO:0000313" key="2">
    <source>
        <dbReference type="Proteomes" id="UP001151760"/>
    </source>
</evidence>
<organism evidence="1 2">
    <name type="scientific">Tanacetum coccineum</name>
    <dbReference type="NCBI Taxonomy" id="301880"/>
    <lineage>
        <taxon>Eukaryota</taxon>
        <taxon>Viridiplantae</taxon>
        <taxon>Streptophyta</taxon>
        <taxon>Embryophyta</taxon>
        <taxon>Tracheophyta</taxon>
        <taxon>Spermatophyta</taxon>
        <taxon>Magnoliopsida</taxon>
        <taxon>eudicotyledons</taxon>
        <taxon>Gunneridae</taxon>
        <taxon>Pentapetalae</taxon>
        <taxon>asterids</taxon>
        <taxon>campanulids</taxon>
        <taxon>Asterales</taxon>
        <taxon>Asteraceae</taxon>
        <taxon>Asteroideae</taxon>
        <taxon>Anthemideae</taxon>
        <taxon>Anthemidinae</taxon>
        <taxon>Tanacetum</taxon>
    </lineage>
</organism>
<proteinExistence type="predicted"/>
<comment type="caution">
    <text evidence="1">The sequence shown here is derived from an EMBL/GenBank/DDBJ whole genome shotgun (WGS) entry which is preliminary data.</text>
</comment>
<reference evidence="1" key="1">
    <citation type="journal article" date="2022" name="Int. J. Mol. Sci.">
        <title>Draft Genome of Tanacetum Coccineum: Genomic Comparison of Closely Related Tanacetum-Family Plants.</title>
        <authorList>
            <person name="Yamashiro T."/>
            <person name="Shiraishi A."/>
            <person name="Nakayama K."/>
            <person name="Satake H."/>
        </authorList>
    </citation>
    <scope>NUCLEOTIDE SEQUENCE</scope>
</reference>
<accession>A0ABQ5BLW4</accession>
<name>A0ABQ5BLW4_9ASTR</name>
<protein>
    <recommendedName>
        <fullName evidence="3">Carrier domain-containing protein</fullName>
    </recommendedName>
</protein>
<reference evidence="1" key="2">
    <citation type="submission" date="2022-01" db="EMBL/GenBank/DDBJ databases">
        <authorList>
            <person name="Yamashiro T."/>
            <person name="Shiraishi A."/>
            <person name="Satake H."/>
            <person name="Nakayama K."/>
        </authorList>
    </citation>
    <scope>NUCLEOTIDE SEQUENCE</scope>
</reference>
<sequence length="73" mass="8349">MVLKDIKVSLQSMGKDLDDFDLPKLNIDVGLESRVRELLEEYSIVVEEEHLFESDSLNSNQRGAYDDILRHAG</sequence>
<evidence type="ECO:0000313" key="1">
    <source>
        <dbReference type="EMBL" id="GJT14384.1"/>
    </source>
</evidence>
<keyword evidence="2" id="KW-1185">Reference proteome</keyword>
<evidence type="ECO:0008006" key="3">
    <source>
        <dbReference type="Google" id="ProtNLM"/>
    </source>
</evidence>
<dbReference type="Proteomes" id="UP001151760">
    <property type="component" value="Unassembled WGS sequence"/>
</dbReference>